<dbReference type="GO" id="GO:0098703">
    <property type="term" value="P:calcium ion import across plasma membrane"/>
    <property type="evidence" value="ECO:0007669"/>
    <property type="project" value="TreeGrafter"/>
</dbReference>
<dbReference type="SUPFAM" id="SSF81324">
    <property type="entry name" value="Voltage-gated potassium channels"/>
    <property type="match status" value="2"/>
</dbReference>
<reference evidence="19" key="1">
    <citation type="submission" date="2022-11" db="UniProtKB">
        <authorList>
            <consortium name="WormBaseParasite"/>
        </authorList>
    </citation>
    <scope>IDENTIFICATION</scope>
</reference>
<dbReference type="InterPro" id="IPR027359">
    <property type="entry name" value="Volt_channel_dom_sf"/>
</dbReference>
<keyword evidence="11" id="KW-0406">Ion transport</keyword>
<dbReference type="InterPro" id="IPR005821">
    <property type="entry name" value="Ion_trans_dom"/>
</dbReference>
<dbReference type="GO" id="GO:0008331">
    <property type="term" value="F:high voltage-gated calcium channel activity"/>
    <property type="evidence" value="ECO:0007669"/>
    <property type="project" value="TreeGrafter"/>
</dbReference>
<feature type="region of interest" description="Disordered" evidence="15">
    <location>
        <begin position="822"/>
        <end position="1036"/>
    </location>
</feature>
<dbReference type="Pfam" id="PF00520">
    <property type="entry name" value="Ion_trans"/>
    <property type="match status" value="2"/>
</dbReference>
<feature type="region of interest" description="Disordered" evidence="15">
    <location>
        <begin position="78"/>
        <end position="124"/>
    </location>
</feature>
<evidence type="ECO:0000256" key="7">
    <source>
        <dbReference type="ARBA" id="ARBA00022737"/>
    </source>
</evidence>
<evidence type="ECO:0000313" key="18">
    <source>
        <dbReference type="Proteomes" id="UP000887566"/>
    </source>
</evidence>
<dbReference type="FunFam" id="1.10.238.10:FF:000063">
    <property type="entry name" value="Voltage-dependent N-type calcium channel subunit alpha"/>
    <property type="match status" value="1"/>
</dbReference>
<evidence type="ECO:0000256" key="2">
    <source>
        <dbReference type="ARBA" id="ARBA00022448"/>
    </source>
</evidence>
<keyword evidence="12 16" id="KW-0472">Membrane</keyword>
<dbReference type="Gene3D" id="1.20.120.350">
    <property type="entry name" value="Voltage-gated potassium channels. Chain C"/>
    <property type="match status" value="1"/>
</dbReference>
<comment type="subcellular location">
    <subcellularLocation>
        <location evidence="1">Membrane</location>
        <topology evidence="1">Multi-pass membrane protein</topology>
    </subcellularLocation>
</comment>
<accession>A0A914WP17</accession>
<keyword evidence="7" id="KW-0677">Repeat</keyword>
<dbReference type="InterPro" id="IPR031649">
    <property type="entry name" value="GPHH_dom"/>
</dbReference>
<evidence type="ECO:0000256" key="3">
    <source>
        <dbReference type="ARBA" id="ARBA00022553"/>
    </source>
</evidence>
<dbReference type="FunFam" id="1.10.287.70:FF:000059">
    <property type="entry name" value="Voltage-dependent N-type calcium channel subunit alpha"/>
    <property type="match status" value="1"/>
</dbReference>
<dbReference type="InterPro" id="IPR014873">
    <property type="entry name" value="VDCC_a1su_IQ"/>
</dbReference>
<keyword evidence="10 16" id="KW-1133">Transmembrane helix</keyword>
<dbReference type="Gene3D" id="1.10.238.10">
    <property type="entry name" value="EF-hand"/>
    <property type="match status" value="1"/>
</dbReference>
<feature type="region of interest" description="Disordered" evidence="15">
    <location>
        <begin position="701"/>
        <end position="728"/>
    </location>
</feature>
<dbReference type="Pfam" id="PF16905">
    <property type="entry name" value="GPHH"/>
    <property type="match status" value="1"/>
</dbReference>
<dbReference type="Gene3D" id="6.10.250.2500">
    <property type="match status" value="1"/>
</dbReference>
<feature type="transmembrane region" description="Helical" evidence="16">
    <location>
        <begin position="490"/>
        <end position="513"/>
    </location>
</feature>
<feature type="compositionally biased region" description="Acidic residues" evidence="15">
    <location>
        <begin position="88"/>
        <end position="106"/>
    </location>
</feature>
<keyword evidence="9" id="KW-0851">Voltage-gated channel</keyword>
<feature type="transmembrane region" description="Helical" evidence="16">
    <location>
        <begin position="397"/>
        <end position="424"/>
    </location>
</feature>
<keyword evidence="3" id="KW-0597">Phosphoprotein</keyword>
<feature type="transmembrane region" description="Helical" evidence="16">
    <location>
        <begin position="264"/>
        <end position="286"/>
    </location>
</feature>
<dbReference type="GO" id="GO:0045202">
    <property type="term" value="C:synapse"/>
    <property type="evidence" value="ECO:0007669"/>
    <property type="project" value="GOC"/>
</dbReference>
<evidence type="ECO:0000256" key="6">
    <source>
        <dbReference type="ARBA" id="ARBA00022692"/>
    </source>
</evidence>
<keyword evidence="4" id="KW-0109">Calcium transport</keyword>
<dbReference type="GO" id="GO:0005891">
    <property type="term" value="C:voltage-gated calcium channel complex"/>
    <property type="evidence" value="ECO:0007669"/>
    <property type="project" value="TreeGrafter"/>
</dbReference>
<feature type="compositionally biased region" description="Basic and acidic residues" evidence="15">
    <location>
        <begin position="107"/>
        <end position="119"/>
    </location>
</feature>
<feature type="domain" description="EF-hand" evidence="17">
    <location>
        <begin position="529"/>
        <end position="564"/>
    </location>
</feature>
<dbReference type="Pfam" id="PF08763">
    <property type="entry name" value="Ca_chan_IQ"/>
    <property type="match status" value="1"/>
</dbReference>
<keyword evidence="14" id="KW-0407">Ion channel</keyword>
<keyword evidence="8" id="KW-0106">Calcium</keyword>
<dbReference type="PANTHER" id="PTHR45628">
    <property type="entry name" value="VOLTAGE-DEPENDENT CALCIUM CHANNEL TYPE A SUBUNIT ALPHA-1"/>
    <property type="match status" value="1"/>
</dbReference>
<feature type="compositionally biased region" description="Acidic residues" evidence="15">
    <location>
        <begin position="1106"/>
        <end position="1115"/>
    </location>
</feature>
<dbReference type="AlphaFoldDB" id="A0A914WP17"/>
<dbReference type="InterPro" id="IPR050599">
    <property type="entry name" value="VDCC_alpha-1_subunit"/>
</dbReference>
<name>A0A914WP17_9BILA</name>
<feature type="transmembrane region" description="Helical" evidence="16">
    <location>
        <begin position="149"/>
        <end position="171"/>
    </location>
</feature>
<organism evidence="18 19">
    <name type="scientific">Plectus sambesii</name>
    <dbReference type="NCBI Taxonomy" id="2011161"/>
    <lineage>
        <taxon>Eukaryota</taxon>
        <taxon>Metazoa</taxon>
        <taxon>Ecdysozoa</taxon>
        <taxon>Nematoda</taxon>
        <taxon>Chromadorea</taxon>
        <taxon>Plectida</taxon>
        <taxon>Plectina</taxon>
        <taxon>Plectoidea</taxon>
        <taxon>Plectidae</taxon>
        <taxon>Plectus</taxon>
    </lineage>
</organism>
<feature type="compositionally biased region" description="Polar residues" evidence="15">
    <location>
        <begin position="826"/>
        <end position="835"/>
    </location>
</feature>
<evidence type="ECO:0000256" key="4">
    <source>
        <dbReference type="ARBA" id="ARBA00022568"/>
    </source>
</evidence>
<evidence type="ECO:0000256" key="8">
    <source>
        <dbReference type="ARBA" id="ARBA00022837"/>
    </source>
</evidence>
<dbReference type="GO" id="GO:0005509">
    <property type="term" value="F:calcium ion binding"/>
    <property type="evidence" value="ECO:0007669"/>
    <property type="project" value="InterPro"/>
</dbReference>
<feature type="transmembrane region" description="Helical" evidence="16">
    <location>
        <begin position="183"/>
        <end position="215"/>
    </location>
</feature>
<evidence type="ECO:0000256" key="13">
    <source>
        <dbReference type="ARBA" id="ARBA00023180"/>
    </source>
</evidence>
<keyword evidence="2" id="KW-0813">Transport</keyword>
<keyword evidence="13" id="KW-0325">Glycoprotein</keyword>
<evidence type="ECO:0000256" key="9">
    <source>
        <dbReference type="ARBA" id="ARBA00022882"/>
    </source>
</evidence>
<evidence type="ECO:0000256" key="11">
    <source>
        <dbReference type="ARBA" id="ARBA00023065"/>
    </source>
</evidence>
<dbReference type="SMART" id="SM01062">
    <property type="entry name" value="Ca_chan_IQ"/>
    <property type="match status" value="1"/>
</dbReference>
<evidence type="ECO:0000256" key="14">
    <source>
        <dbReference type="ARBA" id="ARBA00023303"/>
    </source>
</evidence>
<evidence type="ECO:0000256" key="15">
    <source>
        <dbReference type="SAM" id="MobiDB-lite"/>
    </source>
</evidence>
<evidence type="ECO:0000259" key="17">
    <source>
        <dbReference type="PROSITE" id="PS50222"/>
    </source>
</evidence>
<dbReference type="WBParaSite" id="PSAMB.scaffold462size50287.g6184.t1">
    <property type="protein sequence ID" value="PSAMB.scaffold462size50287.g6184.t1"/>
    <property type="gene ID" value="PSAMB.scaffold462size50287.g6184"/>
</dbReference>
<feature type="compositionally biased region" description="Basic residues" evidence="15">
    <location>
        <begin position="953"/>
        <end position="962"/>
    </location>
</feature>
<proteinExistence type="predicted"/>
<dbReference type="Proteomes" id="UP000887566">
    <property type="component" value="Unplaced"/>
</dbReference>
<feature type="transmembrane region" description="Helical" evidence="16">
    <location>
        <begin position="227"/>
        <end position="244"/>
    </location>
</feature>
<evidence type="ECO:0000256" key="12">
    <source>
        <dbReference type="ARBA" id="ARBA00023136"/>
    </source>
</evidence>
<keyword evidence="5" id="KW-0107">Calcium channel</keyword>
<dbReference type="PROSITE" id="PS50222">
    <property type="entry name" value="EF_HAND_2"/>
    <property type="match status" value="1"/>
</dbReference>
<evidence type="ECO:0000256" key="5">
    <source>
        <dbReference type="ARBA" id="ARBA00022673"/>
    </source>
</evidence>
<evidence type="ECO:0000256" key="10">
    <source>
        <dbReference type="ARBA" id="ARBA00022989"/>
    </source>
</evidence>
<protein>
    <submittedName>
        <fullName evidence="19">EF-hand domain-containing protein</fullName>
    </submittedName>
</protein>
<keyword evidence="6 16" id="KW-0812">Transmembrane</keyword>
<sequence length="1115" mass="125392">MLNLVLGVLSGEFAKERERVENRREFLKLRRQQQIERELNGYLEWICKAEEVILSEDRTTDEEKAAIMEARRRAASKKLKHLNQQSTETEEECEEEEEEEEEEGEGNGERGDVQQEHAGRKSKQGFVEKANIHIRHIRVKIRHVVKTQFFYWLVITLVFLNTACVASEHYGQPDWLTEFLSQSIFLVIAMRSIISLLFLLFLFILIFALLGMQLFGGKFNFPTMHPYVHFDTFPVALITVFQILTGEDWNEVMYLAIEAQGGVYGGGMVYCIYFIVLVLFGNYTLLNVFLAIAVDNLANAQELTAAEEADEKAQEEVSENSSLLDEQMNYFRDGWNRFDFITVVGSITDALVTEFGGHFVSLGFLRLFRAARLIRLLQQGYTIRILLWTFVQSFKALPYVCLLIGMLFFIYAIVGMQVFGNIYLDQKTEINPHNNFQSFFNSVVLLFRCATGESWQEIMMACSAGKHCAKPNSDEINLGKGQTCGTNISFAYFTSFVFLSSFLMLNLFVAVIMDNFDYLTRDSSILGPHHLDEFIRVWAEYDPGATGRIHYTDMYEMLRNIAPPVGFGRKCPYRLAYKHLIRMNMPVSDDGTVHFTTTLFALIRESLSIKMRPVEEMDEADEELRQTLRKIWPLKAKKNLVDLAVPPNAELCFEKLTVGKVYAGLLILENYRAKKTGVEVGGGGGLFGGLRSLVAAAQQVGDEGSSTPATSGAGLFPGASTPRAASPSRPYSLFSTLVDTIKAAKSSDSLDKDGSGTPVGGNRTPRNDAESGTPVEKSNGARRFSGMFRSIAKRRGSGMDAAGSQVALLRHPYNNQWDPVQEETQHLLTSNRSRSPSPPYVGGQQRRRPLSPPLDDRYGMMNRLPSDYDHPAAPYPRGRGANDDYASARARVPPLMPYGRAGGGLDRGLSDDYDFRSPSPPRRRYGIEMSARRFKSTSLDERSPSPSPGNSPRRPRRYHRPPQHIEYYGTHELSKRSRSPSPPMSDDSQLEGPPRSLRQRHLPSLSMPSMPRVERSPTVPQRGYPDDVSFPRLAVSPTLPPVGFNDFYAPSGRYAPPPAPMIYPHRPPPGYNGYGDAPLMYRADDPTLPRTRVIQAQPGNIPLSDSEPEADWAMI</sequence>
<evidence type="ECO:0000256" key="16">
    <source>
        <dbReference type="SAM" id="Phobius"/>
    </source>
</evidence>
<feature type="region of interest" description="Disordered" evidence="15">
    <location>
        <begin position="1094"/>
        <end position="1115"/>
    </location>
</feature>
<dbReference type="GO" id="GO:0007268">
    <property type="term" value="P:chemical synaptic transmission"/>
    <property type="evidence" value="ECO:0007669"/>
    <property type="project" value="TreeGrafter"/>
</dbReference>
<feature type="region of interest" description="Disordered" evidence="15">
    <location>
        <begin position="745"/>
        <end position="785"/>
    </location>
</feature>
<evidence type="ECO:0000256" key="1">
    <source>
        <dbReference type="ARBA" id="ARBA00004141"/>
    </source>
</evidence>
<dbReference type="Gene3D" id="1.10.287.70">
    <property type="match status" value="2"/>
</dbReference>
<dbReference type="PANTHER" id="PTHR45628:SF7">
    <property type="entry name" value="VOLTAGE-DEPENDENT CALCIUM CHANNEL TYPE A SUBUNIT ALPHA-1"/>
    <property type="match status" value="1"/>
</dbReference>
<evidence type="ECO:0000313" key="19">
    <source>
        <dbReference type="WBParaSite" id="PSAMB.scaffold462size50287.g6184.t1"/>
    </source>
</evidence>
<dbReference type="FunFam" id="1.10.287.70:FF:000023">
    <property type="entry name" value="Voltage-dependent R-type calcium channel subunit alpha"/>
    <property type="match status" value="1"/>
</dbReference>
<dbReference type="InterPro" id="IPR002048">
    <property type="entry name" value="EF_hand_dom"/>
</dbReference>
<keyword evidence="18" id="KW-1185">Reference proteome</keyword>